<accession>X0TRI7</accession>
<dbReference type="EMBL" id="BARS01015381">
    <property type="protein sequence ID" value="GAF89816.1"/>
    <property type="molecule type" value="Genomic_DNA"/>
</dbReference>
<name>X0TRI7_9ZZZZ</name>
<sequence length="33" mass="3559">SPGGLPPQGYVLSFVRCYVYSCILAKLRDSPAT</sequence>
<feature type="non-terminal residue" evidence="1">
    <location>
        <position position="1"/>
    </location>
</feature>
<organism evidence="1">
    <name type="scientific">marine sediment metagenome</name>
    <dbReference type="NCBI Taxonomy" id="412755"/>
    <lineage>
        <taxon>unclassified sequences</taxon>
        <taxon>metagenomes</taxon>
        <taxon>ecological metagenomes</taxon>
    </lineage>
</organism>
<reference evidence="1" key="1">
    <citation type="journal article" date="2014" name="Front. Microbiol.">
        <title>High frequency of phylogenetically diverse reductive dehalogenase-homologous genes in deep subseafloor sedimentary metagenomes.</title>
        <authorList>
            <person name="Kawai M."/>
            <person name="Futagami T."/>
            <person name="Toyoda A."/>
            <person name="Takaki Y."/>
            <person name="Nishi S."/>
            <person name="Hori S."/>
            <person name="Arai W."/>
            <person name="Tsubouchi T."/>
            <person name="Morono Y."/>
            <person name="Uchiyama I."/>
            <person name="Ito T."/>
            <person name="Fujiyama A."/>
            <person name="Inagaki F."/>
            <person name="Takami H."/>
        </authorList>
    </citation>
    <scope>NUCLEOTIDE SEQUENCE</scope>
    <source>
        <strain evidence="1">Expedition CK06-06</strain>
    </source>
</reference>
<protein>
    <submittedName>
        <fullName evidence="1">Uncharacterized protein</fullName>
    </submittedName>
</protein>
<comment type="caution">
    <text evidence="1">The sequence shown here is derived from an EMBL/GenBank/DDBJ whole genome shotgun (WGS) entry which is preliminary data.</text>
</comment>
<evidence type="ECO:0000313" key="1">
    <source>
        <dbReference type="EMBL" id="GAF89816.1"/>
    </source>
</evidence>
<gene>
    <name evidence="1" type="ORF">S01H1_25458</name>
</gene>
<proteinExistence type="predicted"/>
<dbReference type="AlphaFoldDB" id="X0TRI7"/>